<proteinExistence type="predicted"/>
<organism evidence="1 2">
    <name type="scientific">Oceanobacillus aidingensis</name>
    <dbReference type="NCBI Taxonomy" id="645964"/>
    <lineage>
        <taxon>Bacteria</taxon>
        <taxon>Bacillati</taxon>
        <taxon>Bacillota</taxon>
        <taxon>Bacilli</taxon>
        <taxon>Bacillales</taxon>
        <taxon>Bacillaceae</taxon>
        <taxon>Oceanobacillus</taxon>
    </lineage>
</organism>
<reference evidence="2" key="1">
    <citation type="journal article" date="2019" name="Int. J. Syst. Evol. Microbiol.">
        <title>The Global Catalogue of Microorganisms (GCM) 10K type strain sequencing project: providing services to taxonomists for standard genome sequencing and annotation.</title>
        <authorList>
            <consortium name="The Broad Institute Genomics Platform"/>
            <consortium name="The Broad Institute Genome Sequencing Center for Infectious Disease"/>
            <person name="Wu L."/>
            <person name="Ma J."/>
        </authorList>
    </citation>
    <scope>NUCLEOTIDE SEQUENCE [LARGE SCALE GENOMIC DNA]</scope>
    <source>
        <strain evidence="2">CCUG 37257</strain>
    </source>
</reference>
<protein>
    <submittedName>
        <fullName evidence="1">Uncharacterized protein</fullName>
    </submittedName>
</protein>
<dbReference type="Proteomes" id="UP001595988">
    <property type="component" value="Unassembled WGS sequence"/>
</dbReference>
<gene>
    <name evidence="1" type="ORF">ACFO3P_05675</name>
</gene>
<sequence length="80" mass="9524">MINIFERFQKEKDCYKYCREQEAAALKECDIPSAIAYAENATRSLREINKIESYIKELEQIKIVVVAIEQDHYDFMESRI</sequence>
<dbReference type="EMBL" id="JBHSFT010000008">
    <property type="protein sequence ID" value="MFC4661703.1"/>
    <property type="molecule type" value="Genomic_DNA"/>
</dbReference>
<accession>A0ABV9JVQ4</accession>
<comment type="caution">
    <text evidence="1">The sequence shown here is derived from an EMBL/GenBank/DDBJ whole genome shotgun (WGS) entry which is preliminary data.</text>
</comment>
<keyword evidence="2" id="KW-1185">Reference proteome</keyword>
<evidence type="ECO:0000313" key="2">
    <source>
        <dbReference type="Proteomes" id="UP001595988"/>
    </source>
</evidence>
<dbReference type="RefSeq" id="WP_379542245.1">
    <property type="nucleotide sequence ID" value="NZ_JBHSFT010000008.1"/>
</dbReference>
<name>A0ABV9JVQ4_9BACI</name>
<evidence type="ECO:0000313" key="1">
    <source>
        <dbReference type="EMBL" id="MFC4661703.1"/>
    </source>
</evidence>